<organism evidence="2 3">
    <name type="scientific">Engystomops pustulosus</name>
    <name type="common">Tungara frog</name>
    <name type="synonym">Physalaemus pustulosus</name>
    <dbReference type="NCBI Taxonomy" id="76066"/>
    <lineage>
        <taxon>Eukaryota</taxon>
        <taxon>Metazoa</taxon>
        <taxon>Chordata</taxon>
        <taxon>Craniata</taxon>
        <taxon>Vertebrata</taxon>
        <taxon>Euteleostomi</taxon>
        <taxon>Amphibia</taxon>
        <taxon>Batrachia</taxon>
        <taxon>Anura</taxon>
        <taxon>Neobatrachia</taxon>
        <taxon>Hyloidea</taxon>
        <taxon>Leptodactylidae</taxon>
        <taxon>Leiuperinae</taxon>
        <taxon>Engystomops</taxon>
    </lineage>
</organism>
<evidence type="ECO:0000313" key="2">
    <source>
        <dbReference type="EMBL" id="KAG8588264.1"/>
    </source>
</evidence>
<reference evidence="2" key="1">
    <citation type="thesis" date="2020" institute="ProQuest LLC" country="789 East Eisenhower Parkway, Ann Arbor, MI, USA">
        <title>Comparative Genomics and Chromosome Evolution.</title>
        <authorList>
            <person name="Mudd A.B."/>
        </authorList>
    </citation>
    <scope>NUCLEOTIDE SEQUENCE</scope>
    <source>
        <strain evidence="2">237g6f4</strain>
        <tissue evidence="2">Blood</tissue>
    </source>
</reference>
<accession>A0AAV7CT69</accession>
<feature type="region of interest" description="Disordered" evidence="1">
    <location>
        <begin position="64"/>
        <end position="140"/>
    </location>
</feature>
<comment type="caution">
    <text evidence="2">The sequence shown here is derived from an EMBL/GenBank/DDBJ whole genome shotgun (WGS) entry which is preliminary data.</text>
</comment>
<evidence type="ECO:0000256" key="1">
    <source>
        <dbReference type="SAM" id="MobiDB-lite"/>
    </source>
</evidence>
<name>A0AAV7CT69_ENGPU</name>
<protein>
    <submittedName>
        <fullName evidence="2">Uncharacterized protein</fullName>
    </submittedName>
</protein>
<feature type="compositionally biased region" description="Polar residues" evidence="1">
    <location>
        <begin position="121"/>
        <end position="140"/>
    </location>
</feature>
<proteinExistence type="predicted"/>
<gene>
    <name evidence="2" type="ORF">GDO81_005924</name>
</gene>
<dbReference type="EMBL" id="WNYA01000002">
    <property type="protein sequence ID" value="KAG8588264.1"/>
    <property type="molecule type" value="Genomic_DNA"/>
</dbReference>
<dbReference type="AlphaFoldDB" id="A0AAV7CT69"/>
<sequence>MALKCEDNPARPRPLPVPALPARSSIAYTHMHRTSPASPTNTPVDISPVFFPFLFPPVFTLPTPFQAAPMRPGSEEQALPVARIRPHSEAQHRRRRTTWSQPSPERRDAPPGKLELRAPDGTNQRFPQPTLRSLPGTGNH</sequence>
<evidence type="ECO:0000313" key="3">
    <source>
        <dbReference type="Proteomes" id="UP000824782"/>
    </source>
</evidence>
<feature type="compositionally biased region" description="Basic and acidic residues" evidence="1">
    <location>
        <begin position="104"/>
        <end position="118"/>
    </location>
</feature>
<dbReference type="Proteomes" id="UP000824782">
    <property type="component" value="Unassembled WGS sequence"/>
</dbReference>
<keyword evidence="3" id="KW-1185">Reference proteome</keyword>